<evidence type="ECO:0000313" key="2">
    <source>
        <dbReference type="EMBL" id="EGT53444.1"/>
    </source>
</evidence>
<reference evidence="3" key="1">
    <citation type="submission" date="2011-07" db="EMBL/GenBank/DDBJ databases">
        <authorList>
            <consortium name="Caenorhabditis brenneri Sequencing and Analysis Consortium"/>
            <person name="Wilson R.K."/>
        </authorList>
    </citation>
    <scope>NUCLEOTIDE SEQUENCE [LARGE SCALE GENOMIC DNA]</scope>
    <source>
        <strain evidence="3">PB2801</strain>
    </source>
</reference>
<keyword evidence="3" id="KW-1185">Reference proteome</keyword>
<proteinExistence type="predicted"/>
<dbReference type="HOGENOM" id="CLU_2981047_0_0_1"/>
<feature type="region of interest" description="Disordered" evidence="1">
    <location>
        <begin position="1"/>
        <end position="26"/>
    </location>
</feature>
<dbReference type="EMBL" id="GL379841">
    <property type="protein sequence ID" value="EGT53444.1"/>
    <property type="molecule type" value="Genomic_DNA"/>
</dbReference>
<evidence type="ECO:0000313" key="3">
    <source>
        <dbReference type="Proteomes" id="UP000008068"/>
    </source>
</evidence>
<accession>G0N5Y7</accession>
<protein>
    <submittedName>
        <fullName evidence="2">Uncharacterized protein</fullName>
    </submittedName>
</protein>
<dbReference type="AlphaFoldDB" id="G0N5Y7"/>
<name>G0N5Y7_CAEBE</name>
<dbReference type="Proteomes" id="UP000008068">
    <property type="component" value="Unassembled WGS sequence"/>
</dbReference>
<gene>
    <name evidence="2" type="ORF">CAEBREN_11821</name>
</gene>
<organism evidence="3">
    <name type="scientific">Caenorhabditis brenneri</name>
    <name type="common">Nematode worm</name>
    <dbReference type="NCBI Taxonomy" id="135651"/>
    <lineage>
        <taxon>Eukaryota</taxon>
        <taxon>Metazoa</taxon>
        <taxon>Ecdysozoa</taxon>
        <taxon>Nematoda</taxon>
        <taxon>Chromadorea</taxon>
        <taxon>Rhabditida</taxon>
        <taxon>Rhabditina</taxon>
        <taxon>Rhabditomorpha</taxon>
        <taxon>Rhabditoidea</taxon>
        <taxon>Rhabditidae</taxon>
        <taxon>Peloderinae</taxon>
        <taxon>Caenorhabditis</taxon>
    </lineage>
</organism>
<feature type="compositionally biased region" description="Basic and acidic residues" evidence="1">
    <location>
        <begin position="17"/>
        <end position="26"/>
    </location>
</feature>
<evidence type="ECO:0000256" key="1">
    <source>
        <dbReference type="SAM" id="MobiDB-lite"/>
    </source>
</evidence>
<sequence>MSGFVRAERTGTVSELSRSETGTDHRSMQLNQLMKEDSKFKMFLIHPANELHQKCWIC</sequence>
<dbReference type="InParanoid" id="G0N5Y7"/>